<organism evidence="1">
    <name type="scientific">uncultured Caudovirales phage</name>
    <dbReference type="NCBI Taxonomy" id="2100421"/>
    <lineage>
        <taxon>Viruses</taxon>
        <taxon>Duplodnaviria</taxon>
        <taxon>Heunggongvirae</taxon>
        <taxon>Uroviricota</taxon>
        <taxon>Caudoviricetes</taxon>
        <taxon>Peduoviridae</taxon>
        <taxon>Maltschvirus</taxon>
        <taxon>Maltschvirus maltsch</taxon>
    </lineage>
</organism>
<evidence type="ECO:0000313" key="1">
    <source>
        <dbReference type="EMBL" id="CAB5224164.1"/>
    </source>
</evidence>
<name>A0A6J7X176_9CAUD</name>
<dbReference type="EMBL" id="LR798322">
    <property type="protein sequence ID" value="CAB5224164.1"/>
    <property type="molecule type" value="Genomic_DNA"/>
</dbReference>
<accession>A0A6J7X176</accession>
<protein>
    <submittedName>
        <fullName evidence="1">DNA-packaging protein gp3</fullName>
    </submittedName>
</protein>
<proteinExistence type="predicted"/>
<sequence length="140" mass="15777">MGKPKHIETAEDMWQLFVEYRTWCKGNPRYIYQLSNKTGEAVPLPLERPLTVVGFRAFAADKHKSIEDYFANTDGRYSAYATICRTIEANIKQDQIEGGMAGQYNPSITQRLNGLTEKTDVTSGGQSISEVKVNIIRPTE</sequence>
<dbReference type="InterPro" id="IPR032066">
    <property type="entry name" value="GP3_package"/>
</dbReference>
<gene>
    <name evidence="1" type="ORF">UFOVP392_38</name>
</gene>
<dbReference type="Gene3D" id="1.10.132.80">
    <property type="match status" value="1"/>
</dbReference>
<reference evidence="1" key="1">
    <citation type="submission" date="2020-05" db="EMBL/GenBank/DDBJ databases">
        <authorList>
            <person name="Chiriac C."/>
            <person name="Salcher M."/>
            <person name="Ghai R."/>
            <person name="Kavagutti S V."/>
        </authorList>
    </citation>
    <scope>NUCLEOTIDE SEQUENCE</scope>
</reference>
<dbReference type="Pfam" id="PF16677">
    <property type="entry name" value="GP3_package"/>
    <property type="match status" value="1"/>
</dbReference>